<keyword evidence="6" id="KW-1185">Reference proteome</keyword>
<dbReference type="GO" id="GO:0042597">
    <property type="term" value="C:periplasmic space"/>
    <property type="evidence" value="ECO:0007669"/>
    <property type="project" value="UniProtKB-SubCell"/>
</dbReference>
<dbReference type="PANTHER" id="PTHR30024:SF47">
    <property type="entry name" value="TAURINE-BINDING PERIPLASMIC PROTEIN"/>
    <property type="match status" value="1"/>
</dbReference>
<protein>
    <submittedName>
        <fullName evidence="5">NitT/TauT family transport system substrate-binding protein</fullName>
    </submittedName>
</protein>
<dbReference type="InterPro" id="IPR001638">
    <property type="entry name" value="Solute-binding_3/MltF_N"/>
</dbReference>
<evidence type="ECO:0000259" key="4">
    <source>
        <dbReference type="SMART" id="SM00062"/>
    </source>
</evidence>
<keyword evidence="3" id="KW-0732">Signal</keyword>
<proteinExistence type="inferred from homology"/>
<dbReference type="Pfam" id="PF09084">
    <property type="entry name" value="NMT1"/>
    <property type="match status" value="1"/>
</dbReference>
<dbReference type="Gene3D" id="3.40.190.10">
    <property type="entry name" value="Periplasmic binding protein-like II"/>
    <property type="match status" value="2"/>
</dbReference>
<dbReference type="EMBL" id="QNRR01000015">
    <property type="protein sequence ID" value="RBP36890.1"/>
    <property type="molecule type" value="Genomic_DNA"/>
</dbReference>
<dbReference type="RefSeq" id="WP_170157479.1">
    <property type="nucleotide sequence ID" value="NZ_QNRR01000015.1"/>
</dbReference>
<dbReference type="InterPro" id="IPR015168">
    <property type="entry name" value="SsuA/THI5"/>
</dbReference>
<dbReference type="PANTHER" id="PTHR30024">
    <property type="entry name" value="ALIPHATIC SULFONATES-BINDING PROTEIN-RELATED"/>
    <property type="match status" value="1"/>
</dbReference>
<dbReference type="Proteomes" id="UP000253426">
    <property type="component" value="Unassembled WGS sequence"/>
</dbReference>
<evidence type="ECO:0000256" key="2">
    <source>
        <dbReference type="ARBA" id="ARBA00010742"/>
    </source>
</evidence>
<comment type="similarity">
    <text evidence="2">Belongs to the bacterial solute-binding protein SsuA/TauA family.</text>
</comment>
<evidence type="ECO:0000313" key="6">
    <source>
        <dbReference type="Proteomes" id="UP000253426"/>
    </source>
</evidence>
<evidence type="ECO:0000313" key="5">
    <source>
        <dbReference type="EMBL" id="RBP36890.1"/>
    </source>
</evidence>
<dbReference type="SUPFAM" id="SSF53850">
    <property type="entry name" value="Periplasmic binding protein-like II"/>
    <property type="match status" value="1"/>
</dbReference>
<organism evidence="5 6">
    <name type="scientific">Roseimicrobium gellanilyticum</name>
    <dbReference type="NCBI Taxonomy" id="748857"/>
    <lineage>
        <taxon>Bacteria</taxon>
        <taxon>Pseudomonadati</taxon>
        <taxon>Verrucomicrobiota</taxon>
        <taxon>Verrucomicrobiia</taxon>
        <taxon>Verrucomicrobiales</taxon>
        <taxon>Verrucomicrobiaceae</taxon>
        <taxon>Roseimicrobium</taxon>
    </lineage>
</organism>
<dbReference type="CDD" id="cd01008">
    <property type="entry name" value="PBP2_NrtA_SsuA_CpmA_like"/>
    <property type="match status" value="1"/>
</dbReference>
<sequence>MVAIAAWWWRTRDAAAASAGDLVVRVAYAPVVLNLPSYVAQDRGLFEKAGVKVVYTSFSSANDMINALVAGQVDAVTGVSMVPVLNLEAQSPGKARVFLHSMMTKDTPYDGMVVKKGSPIKGLTDLAGKKVGVFPGTTAASLLKATFKKHGIDANTVQLVPLPPPSHLSALESGAVDALLAYEPTLSTALDQGAQQIFGSIFADLLSPSPISCSVVSRKFATEHPEAFARFVGALDESIAMIRANPSECRKMLQLHTKISEQVAQKVNLVPDVTSTETKSDTVQAFVNLLFTIGEMQKKIEAPPLLAP</sequence>
<comment type="caution">
    <text evidence="5">The sequence shown here is derived from an EMBL/GenBank/DDBJ whole genome shotgun (WGS) entry which is preliminary data.</text>
</comment>
<reference evidence="5 6" key="1">
    <citation type="submission" date="2018-06" db="EMBL/GenBank/DDBJ databases">
        <title>Genomic Encyclopedia of Type Strains, Phase IV (KMG-IV): sequencing the most valuable type-strain genomes for metagenomic binning, comparative biology and taxonomic classification.</title>
        <authorList>
            <person name="Goeker M."/>
        </authorList>
    </citation>
    <scope>NUCLEOTIDE SEQUENCE [LARGE SCALE GENOMIC DNA]</scope>
    <source>
        <strain evidence="5 6">DSM 25532</strain>
    </source>
</reference>
<dbReference type="GO" id="GO:0042918">
    <property type="term" value="P:alkanesulfonate transmembrane transport"/>
    <property type="evidence" value="ECO:0007669"/>
    <property type="project" value="TreeGrafter"/>
</dbReference>
<accession>A0A366H7C7</accession>
<comment type="subcellular location">
    <subcellularLocation>
        <location evidence="1">Periplasm</location>
    </subcellularLocation>
</comment>
<feature type="domain" description="Solute-binding protein family 3/N-terminal" evidence="4">
    <location>
        <begin position="23"/>
        <end position="245"/>
    </location>
</feature>
<dbReference type="SMART" id="SM00062">
    <property type="entry name" value="PBPb"/>
    <property type="match status" value="1"/>
</dbReference>
<dbReference type="AlphaFoldDB" id="A0A366H7C7"/>
<name>A0A366H7C7_9BACT</name>
<evidence type="ECO:0000256" key="1">
    <source>
        <dbReference type="ARBA" id="ARBA00004418"/>
    </source>
</evidence>
<gene>
    <name evidence="5" type="ORF">DES53_11531</name>
</gene>
<evidence type="ECO:0000256" key="3">
    <source>
        <dbReference type="ARBA" id="ARBA00022729"/>
    </source>
</evidence>